<name>A0ABU4WNB6_9FIRM</name>
<evidence type="ECO:0000313" key="3">
    <source>
        <dbReference type="Proteomes" id="UP001285244"/>
    </source>
</evidence>
<evidence type="ECO:0008006" key="4">
    <source>
        <dbReference type="Google" id="ProtNLM"/>
    </source>
</evidence>
<evidence type="ECO:0000313" key="2">
    <source>
        <dbReference type="EMBL" id="MDX8416982.1"/>
    </source>
</evidence>
<comment type="caution">
    <text evidence="2">The sequence shown here is derived from an EMBL/GenBank/DDBJ whole genome shotgun (WGS) entry which is preliminary data.</text>
</comment>
<evidence type="ECO:0000256" key="1">
    <source>
        <dbReference type="SAM" id="MobiDB-lite"/>
    </source>
</evidence>
<gene>
    <name evidence="2" type="ORF">MOZ64_03880</name>
</gene>
<feature type="region of interest" description="Disordered" evidence="1">
    <location>
        <begin position="110"/>
        <end position="129"/>
    </location>
</feature>
<dbReference type="RefSeq" id="WP_320325294.1">
    <property type="nucleotide sequence ID" value="NZ_JALBUS010000004.1"/>
</dbReference>
<organism evidence="2 3">
    <name type="scientific">Absicoccus intestinalis</name>
    <dbReference type="NCBI Taxonomy" id="2926319"/>
    <lineage>
        <taxon>Bacteria</taxon>
        <taxon>Bacillati</taxon>
        <taxon>Bacillota</taxon>
        <taxon>Erysipelotrichia</taxon>
        <taxon>Erysipelotrichales</taxon>
        <taxon>Erysipelotrichaceae</taxon>
        <taxon>Absicoccus</taxon>
    </lineage>
</organism>
<keyword evidence="3" id="KW-1185">Reference proteome</keyword>
<accession>A0ABU4WNB6</accession>
<protein>
    <recommendedName>
        <fullName evidence="4">Helix-turn-helix domain-containing protein</fullName>
    </recommendedName>
</protein>
<reference evidence="2 3" key="1">
    <citation type="submission" date="2022-03" db="EMBL/GenBank/DDBJ databases">
        <title>Novel taxa within the pig intestine.</title>
        <authorList>
            <person name="Wylensek D."/>
            <person name="Bishof K."/>
            <person name="Afrizal A."/>
            <person name="Clavel T."/>
        </authorList>
    </citation>
    <scope>NUCLEOTIDE SEQUENCE [LARGE SCALE GENOMIC DNA]</scope>
    <source>
        <strain evidence="2 3">Cla-KB-P134</strain>
    </source>
</reference>
<sequence>MNEGFIKLYRKIIDWEWYTDVNTKALFIHLLLMANHTDQRWRGQVIKRGSLVTSYGSLSVQTGLTVKQVRNSLKKLEKTGDVASKSTNRNTLIMVLNYDLYQSIGQTKGTQTADNGHTIGQTEGNQRATNKNVKNDKNIKNKERVERKLPPTLDEIIAYKNEIHSSVDPERFYDYYNAINWTTGNAPIVDWKAVFRNWSRNEKKKTNDYPDWYSDIGQEQASDELIQQIEKMKEGLNDAQSHGP</sequence>
<dbReference type="Proteomes" id="UP001285244">
    <property type="component" value="Unassembled WGS sequence"/>
</dbReference>
<proteinExistence type="predicted"/>
<dbReference type="EMBL" id="JALBUS010000004">
    <property type="protein sequence ID" value="MDX8416982.1"/>
    <property type="molecule type" value="Genomic_DNA"/>
</dbReference>